<evidence type="ECO:0000256" key="1">
    <source>
        <dbReference type="ARBA" id="ARBA00022603"/>
    </source>
</evidence>
<dbReference type="Pfam" id="PF00145">
    <property type="entry name" value="DNA_methylase"/>
    <property type="match status" value="1"/>
</dbReference>
<evidence type="ECO:0000313" key="4">
    <source>
        <dbReference type="EMBL" id="CAI3985769.1"/>
    </source>
</evidence>
<dbReference type="SUPFAM" id="SSF53335">
    <property type="entry name" value="S-adenosyl-L-methionine-dependent methyltransferases"/>
    <property type="match status" value="1"/>
</dbReference>
<feature type="region of interest" description="Disordered" evidence="3">
    <location>
        <begin position="1"/>
        <end position="55"/>
    </location>
</feature>
<reference evidence="4" key="1">
    <citation type="submission" date="2022-10" db="EMBL/GenBank/DDBJ databases">
        <authorList>
            <person name="Chen Y."/>
            <person name="Dougan E. K."/>
            <person name="Chan C."/>
            <person name="Rhodes N."/>
            <person name="Thang M."/>
        </authorList>
    </citation>
    <scope>NUCLEOTIDE SEQUENCE</scope>
</reference>
<dbReference type="InterPro" id="IPR029063">
    <property type="entry name" value="SAM-dependent_MTases_sf"/>
</dbReference>
<name>A0A9P1C645_9DINO</name>
<dbReference type="EMBL" id="CAMXCT030001017">
    <property type="protein sequence ID" value="CAL4773081.1"/>
    <property type="molecule type" value="Genomic_DNA"/>
</dbReference>
<dbReference type="GO" id="GO:0008168">
    <property type="term" value="F:methyltransferase activity"/>
    <property type="evidence" value="ECO:0007669"/>
    <property type="project" value="UniProtKB-KW"/>
</dbReference>
<dbReference type="Proteomes" id="UP001152797">
    <property type="component" value="Unassembled WGS sequence"/>
</dbReference>
<reference evidence="5" key="2">
    <citation type="submission" date="2024-04" db="EMBL/GenBank/DDBJ databases">
        <authorList>
            <person name="Chen Y."/>
            <person name="Shah S."/>
            <person name="Dougan E. K."/>
            <person name="Thang M."/>
            <person name="Chan C."/>
        </authorList>
    </citation>
    <scope>NUCLEOTIDE SEQUENCE [LARGE SCALE GENOMIC DNA]</scope>
</reference>
<proteinExistence type="predicted"/>
<evidence type="ECO:0000256" key="3">
    <source>
        <dbReference type="SAM" id="MobiDB-lite"/>
    </source>
</evidence>
<evidence type="ECO:0000313" key="6">
    <source>
        <dbReference type="Proteomes" id="UP001152797"/>
    </source>
</evidence>
<dbReference type="AlphaFoldDB" id="A0A9P1C645"/>
<evidence type="ECO:0000256" key="2">
    <source>
        <dbReference type="ARBA" id="ARBA00022679"/>
    </source>
</evidence>
<keyword evidence="2" id="KW-0808">Transferase</keyword>
<dbReference type="InterPro" id="IPR001525">
    <property type="entry name" value="C5_MeTfrase"/>
</dbReference>
<keyword evidence="6" id="KW-1185">Reference proteome</keyword>
<accession>A0A9P1C645</accession>
<organism evidence="4">
    <name type="scientific">Cladocopium goreaui</name>
    <dbReference type="NCBI Taxonomy" id="2562237"/>
    <lineage>
        <taxon>Eukaryota</taxon>
        <taxon>Sar</taxon>
        <taxon>Alveolata</taxon>
        <taxon>Dinophyceae</taxon>
        <taxon>Suessiales</taxon>
        <taxon>Symbiodiniaceae</taxon>
        <taxon>Cladocopium</taxon>
    </lineage>
</organism>
<protein>
    <submittedName>
        <fullName evidence="4">Uncharacterized protein</fullName>
    </submittedName>
</protein>
<dbReference type="Gene3D" id="3.40.50.150">
    <property type="entry name" value="Vaccinia Virus protein VP39"/>
    <property type="match status" value="1"/>
</dbReference>
<gene>
    <name evidence="4" type="ORF">C1SCF055_LOCUS13185</name>
</gene>
<dbReference type="EMBL" id="CAMXCT010001017">
    <property type="protein sequence ID" value="CAI3985769.1"/>
    <property type="molecule type" value="Genomic_DNA"/>
</dbReference>
<evidence type="ECO:0000313" key="5">
    <source>
        <dbReference type="EMBL" id="CAL1139144.1"/>
    </source>
</evidence>
<dbReference type="OrthoDB" id="406519at2759"/>
<dbReference type="GO" id="GO:0032259">
    <property type="term" value="P:methylation"/>
    <property type="evidence" value="ECO:0007669"/>
    <property type="project" value="UniProtKB-KW"/>
</dbReference>
<feature type="compositionally biased region" description="Basic residues" evidence="3">
    <location>
        <begin position="1"/>
        <end position="10"/>
    </location>
</feature>
<sequence>MAGPLRKKRKAATEGFSTARLPDQLSDDEISDVSDTPRKAPPAPAPPSAAAEPPMAVPSVQGFARWNLERCPEVLEAIRENGRKWARPLRVFSMYTGWGTAEMVTHAVGRELQRLGIDMEFEVAWICESNREKCKYLASAFQDVGYIFTDASEVADGYAHDYRTGQKFLVPTDLDLGFVGYPCVDLSSLNVGQGQFMDTSTATGKGYANMLKLVDRCDDHLLFLGVENSGNMWRKRKQDAFRRPIEIQDAAFRQRGFATASHRVSSYEFGPPQSRQRSWSLYFKSRSADGNASRTFLSFKCNVMPISQILAEGHKTDRSWPMRPKGGTKWMGQFEQLSSCLDQARLQRKISEVVTRKLPLTSRELHVVALAAYQLEGRGVDLEKNTVVIQVDQNFGRSHRADARVAPCIIPKGKYVVTGSHWRLLGTREKCFLQGVGPAEIEGYGMEKWLSPVQLSDMAGNAFTAQICLAAFLTALAVVDPPWGAIEDPEISNI</sequence>
<dbReference type="EMBL" id="CAMXCT020001017">
    <property type="protein sequence ID" value="CAL1139144.1"/>
    <property type="molecule type" value="Genomic_DNA"/>
</dbReference>
<keyword evidence="1" id="KW-0489">Methyltransferase</keyword>
<comment type="caution">
    <text evidence="4">The sequence shown here is derived from an EMBL/GenBank/DDBJ whole genome shotgun (WGS) entry which is preliminary data.</text>
</comment>